<evidence type="ECO:0000256" key="5">
    <source>
        <dbReference type="ARBA" id="ARBA00023004"/>
    </source>
</evidence>
<dbReference type="GO" id="GO:0004497">
    <property type="term" value="F:monooxygenase activity"/>
    <property type="evidence" value="ECO:0007669"/>
    <property type="project" value="UniProtKB-KW"/>
</dbReference>
<organism evidence="8 9">
    <name type="scientific">Nocardiopsis sinuspersici</name>
    <dbReference type="NCBI Taxonomy" id="501010"/>
    <lineage>
        <taxon>Bacteria</taxon>
        <taxon>Bacillati</taxon>
        <taxon>Actinomycetota</taxon>
        <taxon>Actinomycetes</taxon>
        <taxon>Streptosporangiales</taxon>
        <taxon>Nocardiopsidaceae</taxon>
        <taxon>Nocardiopsis</taxon>
    </lineage>
</organism>
<evidence type="ECO:0000256" key="7">
    <source>
        <dbReference type="RuleBase" id="RU000461"/>
    </source>
</evidence>
<dbReference type="FunFam" id="1.10.630.10:FF:000018">
    <property type="entry name" value="Cytochrome P450 monooxygenase"/>
    <property type="match status" value="1"/>
</dbReference>
<comment type="similarity">
    <text evidence="1 7">Belongs to the cytochrome P450 family.</text>
</comment>
<gene>
    <name evidence="8" type="ORF">NOSIN_11645</name>
</gene>
<dbReference type="PANTHER" id="PTHR46696:SF1">
    <property type="entry name" value="CYTOCHROME P450 YJIB-RELATED"/>
    <property type="match status" value="1"/>
</dbReference>
<evidence type="ECO:0000256" key="2">
    <source>
        <dbReference type="ARBA" id="ARBA00022617"/>
    </source>
</evidence>
<dbReference type="RefSeq" id="WP_077690781.1">
    <property type="nucleotide sequence ID" value="NZ_MCOK01000001.1"/>
</dbReference>
<reference evidence="9" key="1">
    <citation type="submission" date="2016-08" db="EMBL/GenBank/DDBJ databases">
        <authorList>
            <person name="Tokovenko B."/>
            <person name="Kalinowski J."/>
        </authorList>
    </citation>
    <scope>NUCLEOTIDE SEQUENCE [LARGE SCALE GENOMIC DNA]</scope>
    <source>
        <strain evidence="9">UTMC102</strain>
    </source>
</reference>
<protein>
    <submittedName>
        <fullName evidence="8">Cytochrome</fullName>
    </submittedName>
</protein>
<evidence type="ECO:0000313" key="9">
    <source>
        <dbReference type="Proteomes" id="UP000189004"/>
    </source>
</evidence>
<dbReference type="InterPro" id="IPR002397">
    <property type="entry name" value="Cyt_P450_B"/>
</dbReference>
<dbReference type="CDD" id="cd11029">
    <property type="entry name" value="CYP107-like"/>
    <property type="match status" value="1"/>
</dbReference>
<dbReference type="Pfam" id="PF00067">
    <property type="entry name" value="p450"/>
    <property type="match status" value="1"/>
</dbReference>
<proteinExistence type="inferred from homology"/>
<accession>A0A1V3C116</accession>
<dbReference type="PANTHER" id="PTHR46696">
    <property type="entry name" value="P450, PUTATIVE (EUROFUNG)-RELATED"/>
    <property type="match status" value="1"/>
</dbReference>
<keyword evidence="2 7" id="KW-0349">Heme</keyword>
<dbReference type="PRINTS" id="PR00385">
    <property type="entry name" value="P450"/>
</dbReference>
<evidence type="ECO:0000256" key="1">
    <source>
        <dbReference type="ARBA" id="ARBA00010617"/>
    </source>
</evidence>
<keyword evidence="6 7" id="KW-0503">Monooxygenase</keyword>
<dbReference type="OrthoDB" id="4133219at2"/>
<name>A0A1V3C116_9ACTN</name>
<keyword evidence="9" id="KW-1185">Reference proteome</keyword>
<dbReference type="GO" id="GO:0005506">
    <property type="term" value="F:iron ion binding"/>
    <property type="evidence" value="ECO:0007669"/>
    <property type="project" value="InterPro"/>
</dbReference>
<evidence type="ECO:0000256" key="3">
    <source>
        <dbReference type="ARBA" id="ARBA00022723"/>
    </source>
</evidence>
<dbReference type="PRINTS" id="PR00359">
    <property type="entry name" value="BP450"/>
</dbReference>
<dbReference type="GO" id="GO:0016705">
    <property type="term" value="F:oxidoreductase activity, acting on paired donors, with incorporation or reduction of molecular oxygen"/>
    <property type="evidence" value="ECO:0007669"/>
    <property type="project" value="InterPro"/>
</dbReference>
<evidence type="ECO:0000256" key="4">
    <source>
        <dbReference type="ARBA" id="ARBA00023002"/>
    </source>
</evidence>
<dbReference type="SUPFAM" id="SSF48264">
    <property type="entry name" value="Cytochrome P450"/>
    <property type="match status" value="1"/>
</dbReference>
<keyword evidence="4 7" id="KW-0560">Oxidoreductase</keyword>
<dbReference type="STRING" id="501010.NOSIN_11645"/>
<dbReference type="Proteomes" id="UP000189004">
    <property type="component" value="Unassembled WGS sequence"/>
</dbReference>
<dbReference type="InterPro" id="IPR036396">
    <property type="entry name" value="Cyt_P450_sf"/>
</dbReference>
<keyword evidence="3 7" id="KW-0479">Metal-binding</keyword>
<dbReference type="EMBL" id="MCOK01000001">
    <property type="protein sequence ID" value="OOC54378.1"/>
    <property type="molecule type" value="Genomic_DNA"/>
</dbReference>
<evidence type="ECO:0000313" key="8">
    <source>
        <dbReference type="EMBL" id="OOC54378.1"/>
    </source>
</evidence>
<comment type="caution">
    <text evidence="8">The sequence shown here is derived from an EMBL/GenBank/DDBJ whole genome shotgun (WGS) entry which is preliminary data.</text>
</comment>
<sequence length="418" mass="46806">MSCPVQHTDDGVPLLHAVPDDVQADRERFYQAGPLTRVELPGGVRAWATTHHEVSRATLNDPRFVKSVDHWDDYQSGRVPEGWPLMGTIPTDDSNMLALDGAAHRRMRRLIASPFSARRVERLSPRIEEITARALDALEPRSGQTLDLKSEFTFRVPMGVIGELYGVAESEYAQLGEMYAKLFSGTTEEGEHLEIYGALFRFFSEMVARKRASVDEHDDFTTDLLRAGEDGDALSDAEITITLLTVVAAGHETTVNLLNNVVRALLAHPDQLAMLRRGEVTWEAVIEETLRYDPPNNVMMFRFATEDVEIGGETIRKGEALMTHYGAATRDREEFGEDPHPAVFDPTRTRGRHISFGYGPHICPGAPLSRLEARIILPMLFERFPDLRLAVPDEELQIQAALSVTSLKEFPVVLRPRP</sequence>
<dbReference type="InterPro" id="IPR001128">
    <property type="entry name" value="Cyt_P450"/>
</dbReference>
<dbReference type="PROSITE" id="PS00086">
    <property type="entry name" value="CYTOCHROME_P450"/>
    <property type="match status" value="1"/>
</dbReference>
<keyword evidence="5 7" id="KW-0408">Iron</keyword>
<evidence type="ECO:0000256" key="6">
    <source>
        <dbReference type="ARBA" id="ARBA00023033"/>
    </source>
</evidence>
<dbReference type="InterPro" id="IPR017972">
    <property type="entry name" value="Cyt_P450_CS"/>
</dbReference>
<dbReference type="AlphaFoldDB" id="A0A1V3C116"/>
<dbReference type="GO" id="GO:0020037">
    <property type="term" value="F:heme binding"/>
    <property type="evidence" value="ECO:0007669"/>
    <property type="project" value="InterPro"/>
</dbReference>
<dbReference type="Gene3D" id="1.10.630.10">
    <property type="entry name" value="Cytochrome P450"/>
    <property type="match status" value="1"/>
</dbReference>